<feature type="transmembrane region" description="Helical" evidence="5">
    <location>
        <begin position="193"/>
        <end position="214"/>
    </location>
</feature>
<dbReference type="InterPro" id="IPR051598">
    <property type="entry name" value="TSUP/Inactive_protease-like"/>
</dbReference>
<evidence type="ECO:0000313" key="7">
    <source>
        <dbReference type="Proteomes" id="UP001357452"/>
    </source>
</evidence>
<dbReference type="RefSeq" id="WP_330975072.1">
    <property type="nucleotide sequence ID" value="NZ_JAZGLY010000005.1"/>
</dbReference>
<dbReference type="PANTHER" id="PTHR43701">
    <property type="entry name" value="MEMBRANE TRANSPORTER PROTEIN MJ0441-RELATED"/>
    <property type="match status" value="1"/>
</dbReference>
<feature type="transmembrane region" description="Helical" evidence="5">
    <location>
        <begin position="358"/>
        <end position="384"/>
    </location>
</feature>
<dbReference type="Gene3D" id="3.40.50.720">
    <property type="entry name" value="NAD(P)-binding Rossmann-like Domain"/>
    <property type="match status" value="1"/>
</dbReference>
<proteinExistence type="inferred from homology"/>
<evidence type="ECO:0000256" key="1">
    <source>
        <dbReference type="ARBA" id="ARBA00004141"/>
    </source>
</evidence>
<keyword evidence="5" id="KW-1003">Cell membrane</keyword>
<sequence length="436" mass="47656">MSEVLSKFDSGTEVVTKGFPVFLKTEEMDVLIVGARDREVVLLKTLLKNLPQATIRIQAEKIDESIRQLESEFDYVTVEERPYEKKDLENANLVIIAGNQQQLMQRIQLDASQLGLTDVHILQGDAPMNIFANRGVPLNGNTKRKKLSYKKIASYALGVFALMLIGHIIFSFWPFDAIKQQLVTLYDSLGSSFLIMLAAGFAAQLVDGALGMGYGVTSATILLSAGVNPAAISGSIHTAEMFASGASGYSHYKFGNVNKKLFKTLLIPGVIGAIGGAILLVWLGKQYSDWVRPLLACYTLFLGIKILYNAFKKQIRKKKFKHYRLLAGAGGFFDSFGGGGWGPIVTTTLITKGRSPRYVIGSVSITEFFVTLSSAFTFFILLGVSHWQTILGLILGGLIAAPIAAKLAGRLPRKTAFILVGVLVIIWSIRILIKLL</sequence>
<feature type="transmembrane region" description="Helical" evidence="5">
    <location>
        <begin position="390"/>
        <end position="409"/>
    </location>
</feature>
<gene>
    <name evidence="6" type="ORF">V2H41_10300</name>
</gene>
<comment type="similarity">
    <text evidence="5">Belongs to the 4-toluene sulfonate uptake permease (TSUP) (TC 2.A.102) family.</text>
</comment>
<protein>
    <recommendedName>
        <fullName evidence="5">Probable membrane transporter protein</fullName>
    </recommendedName>
</protein>
<dbReference type="Pfam" id="PF13241">
    <property type="entry name" value="NAD_binding_7"/>
    <property type="match status" value="1"/>
</dbReference>
<name>A0ABU7RI55_9BACT</name>
<evidence type="ECO:0000256" key="3">
    <source>
        <dbReference type="ARBA" id="ARBA00022989"/>
    </source>
</evidence>
<comment type="caution">
    <text evidence="6">The sequence shown here is derived from an EMBL/GenBank/DDBJ whole genome shotgun (WGS) entry which is preliminary data.</text>
</comment>
<keyword evidence="3 5" id="KW-1133">Transmembrane helix</keyword>
<dbReference type="Proteomes" id="UP001357452">
    <property type="component" value="Unassembled WGS sequence"/>
</dbReference>
<keyword evidence="7" id="KW-1185">Reference proteome</keyword>
<dbReference type="InterPro" id="IPR002781">
    <property type="entry name" value="TM_pro_TauE-like"/>
</dbReference>
<feature type="transmembrane region" description="Helical" evidence="5">
    <location>
        <begin position="416"/>
        <end position="433"/>
    </location>
</feature>
<keyword evidence="4 5" id="KW-0472">Membrane</keyword>
<evidence type="ECO:0000313" key="6">
    <source>
        <dbReference type="EMBL" id="MEE6187664.1"/>
    </source>
</evidence>
<reference evidence="6 7" key="1">
    <citation type="submission" date="2024-01" db="EMBL/GenBank/DDBJ databases">
        <title>Niabella digestum sp. nov., isolated from waste digestion system.</title>
        <authorList>
            <person name="Zhang L."/>
        </authorList>
    </citation>
    <scope>NUCLEOTIDE SEQUENCE [LARGE SCALE GENOMIC DNA]</scope>
    <source>
        <strain evidence="6 7">A18</strain>
    </source>
</reference>
<evidence type="ECO:0000256" key="2">
    <source>
        <dbReference type="ARBA" id="ARBA00022692"/>
    </source>
</evidence>
<keyword evidence="2 5" id="KW-0812">Transmembrane</keyword>
<feature type="transmembrane region" description="Helical" evidence="5">
    <location>
        <begin position="152"/>
        <end position="173"/>
    </location>
</feature>
<feature type="transmembrane region" description="Helical" evidence="5">
    <location>
        <begin position="290"/>
        <end position="311"/>
    </location>
</feature>
<dbReference type="EMBL" id="JAZGLY010000005">
    <property type="protein sequence ID" value="MEE6187664.1"/>
    <property type="molecule type" value="Genomic_DNA"/>
</dbReference>
<accession>A0ABU7RI55</accession>
<evidence type="ECO:0000256" key="4">
    <source>
        <dbReference type="ARBA" id="ARBA00023136"/>
    </source>
</evidence>
<comment type="subcellular location">
    <subcellularLocation>
        <location evidence="5">Cell membrane</location>
        <topology evidence="5">Multi-pass membrane protein</topology>
    </subcellularLocation>
    <subcellularLocation>
        <location evidence="1">Membrane</location>
        <topology evidence="1">Multi-pass membrane protein</topology>
    </subcellularLocation>
</comment>
<dbReference type="Pfam" id="PF01925">
    <property type="entry name" value="TauE"/>
    <property type="match status" value="1"/>
</dbReference>
<dbReference type="PANTHER" id="PTHR43701:SF12">
    <property type="entry name" value="MEMBRANE TRANSPORTER PROTEIN YTNM-RELATED"/>
    <property type="match status" value="1"/>
</dbReference>
<feature type="transmembrane region" description="Helical" evidence="5">
    <location>
        <begin position="265"/>
        <end position="284"/>
    </location>
</feature>
<organism evidence="6 7">
    <name type="scientific">Niabella digestorum</name>
    <dbReference type="NCBI Taxonomy" id="3117701"/>
    <lineage>
        <taxon>Bacteria</taxon>
        <taxon>Pseudomonadati</taxon>
        <taxon>Bacteroidota</taxon>
        <taxon>Chitinophagia</taxon>
        <taxon>Chitinophagales</taxon>
        <taxon>Chitinophagaceae</taxon>
        <taxon>Niabella</taxon>
    </lineage>
</organism>
<evidence type="ECO:0000256" key="5">
    <source>
        <dbReference type="RuleBase" id="RU363041"/>
    </source>
</evidence>